<keyword evidence="2" id="KW-1185">Reference proteome</keyword>
<dbReference type="RefSeq" id="WP_379949762.1">
    <property type="nucleotide sequence ID" value="NZ_JBHMAF010000071.1"/>
</dbReference>
<proteinExistence type="predicted"/>
<name>A0ABV5WFQ4_9BACI</name>
<protein>
    <submittedName>
        <fullName evidence="1">Uncharacterized protein</fullName>
    </submittedName>
</protein>
<evidence type="ECO:0000313" key="1">
    <source>
        <dbReference type="EMBL" id="MFB9759450.1"/>
    </source>
</evidence>
<dbReference type="Proteomes" id="UP001589609">
    <property type="component" value="Unassembled WGS sequence"/>
</dbReference>
<dbReference type="EMBL" id="JBHMAF010000071">
    <property type="protein sequence ID" value="MFB9759450.1"/>
    <property type="molecule type" value="Genomic_DNA"/>
</dbReference>
<sequence length="208" mass="24525">MVERVRKVRSDKKREVKPTITMSLYECIDRLSYMTTNPIKDVAEEICVLGLQSEKTIDLLAGYFRRDYWIQERKLIRGDVSRAPYTFKDGDSQKRRISIRFSQSIHDKLSELAYALDMTVSSTTALLLKTAIYESTIFVDYVLKHLDDETTEARMNQLQYIVDFINESNKEEPIDIRMLVSYILDKASTKTRDFKRTFVQFIEQYIEK</sequence>
<gene>
    <name evidence="1" type="ORF">ACFFMS_13545</name>
</gene>
<accession>A0ABV5WFQ4</accession>
<reference evidence="1 2" key="1">
    <citation type="submission" date="2024-09" db="EMBL/GenBank/DDBJ databases">
        <authorList>
            <person name="Sun Q."/>
            <person name="Mori K."/>
        </authorList>
    </citation>
    <scope>NUCLEOTIDE SEQUENCE [LARGE SCALE GENOMIC DNA]</scope>
    <source>
        <strain evidence="1 2">JCM 11201</strain>
    </source>
</reference>
<organism evidence="1 2">
    <name type="scientific">Ectobacillus funiculus</name>
    <dbReference type="NCBI Taxonomy" id="137993"/>
    <lineage>
        <taxon>Bacteria</taxon>
        <taxon>Bacillati</taxon>
        <taxon>Bacillota</taxon>
        <taxon>Bacilli</taxon>
        <taxon>Bacillales</taxon>
        <taxon>Bacillaceae</taxon>
        <taxon>Ectobacillus</taxon>
    </lineage>
</organism>
<comment type="caution">
    <text evidence="1">The sequence shown here is derived from an EMBL/GenBank/DDBJ whole genome shotgun (WGS) entry which is preliminary data.</text>
</comment>
<evidence type="ECO:0000313" key="2">
    <source>
        <dbReference type="Proteomes" id="UP001589609"/>
    </source>
</evidence>